<keyword evidence="9" id="KW-0547">Nucleotide-binding</keyword>
<evidence type="ECO:0000256" key="5">
    <source>
        <dbReference type="ARBA" id="ARBA00022519"/>
    </source>
</evidence>
<dbReference type="SUPFAM" id="SSF55874">
    <property type="entry name" value="ATPase domain of HSP90 chaperone/DNA topoisomerase II/histidine kinase"/>
    <property type="match status" value="1"/>
</dbReference>
<dbReference type="InterPro" id="IPR003594">
    <property type="entry name" value="HATPase_dom"/>
</dbReference>
<dbReference type="Proteomes" id="UP000321085">
    <property type="component" value="Unassembled WGS sequence"/>
</dbReference>
<keyword evidence="8 15" id="KW-0812">Transmembrane</keyword>
<dbReference type="SMART" id="SM00304">
    <property type="entry name" value="HAMP"/>
    <property type="match status" value="1"/>
</dbReference>
<keyword evidence="6" id="KW-0597">Phosphoprotein</keyword>
<dbReference type="InterPro" id="IPR003660">
    <property type="entry name" value="HAMP_dom"/>
</dbReference>
<keyword evidence="13" id="KW-0902">Two-component regulatory system</keyword>
<keyword evidence="4" id="KW-1003">Cell membrane</keyword>
<dbReference type="CDD" id="cd00082">
    <property type="entry name" value="HisKA"/>
    <property type="match status" value="1"/>
</dbReference>
<dbReference type="Pfam" id="PF02518">
    <property type="entry name" value="HATPase_c"/>
    <property type="match status" value="1"/>
</dbReference>
<dbReference type="SMART" id="SM00388">
    <property type="entry name" value="HisKA"/>
    <property type="match status" value="1"/>
</dbReference>
<dbReference type="RefSeq" id="WP_114185187.1">
    <property type="nucleotide sequence ID" value="NZ_BJYU01000004.1"/>
</dbReference>
<evidence type="ECO:0000256" key="15">
    <source>
        <dbReference type="SAM" id="Phobius"/>
    </source>
</evidence>
<reference evidence="18 19" key="1">
    <citation type="submission" date="2019-07" db="EMBL/GenBank/DDBJ databases">
        <title>Whole genome shotgun sequence of Microvirga aerophila NBRC 106136.</title>
        <authorList>
            <person name="Hosoyama A."/>
            <person name="Uohara A."/>
            <person name="Ohji S."/>
            <person name="Ichikawa N."/>
        </authorList>
    </citation>
    <scope>NUCLEOTIDE SEQUENCE [LARGE SCALE GENOMIC DNA]</scope>
    <source>
        <strain evidence="18 19">NBRC 106136</strain>
    </source>
</reference>
<dbReference type="CDD" id="cd06225">
    <property type="entry name" value="HAMP"/>
    <property type="match status" value="1"/>
</dbReference>
<dbReference type="Pfam" id="PF00672">
    <property type="entry name" value="HAMP"/>
    <property type="match status" value="1"/>
</dbReference>
<dbReference type="PROSITE" id="PS50885">
    <property type="entry name" value="HAMP"/>
    <property type="match status" value="1"/>
</dbReference>
<comment type="catalytic activity">
    <reaction evidence="1">
        <text>ATP + protein L-histidine = ADP + protein N-phospho-L-histidine.</text>
        <dbReference type="EC" id="2.7.13.3"/>
    </reaction>
</comment>
<dbReference type="PANTHER" id="PTHR44936">
    <property type="entry name" value="SENSOR PROTEIN CREC"/>
    <property type="match status" value="1"/>
</dbReference>
<feature type="domain" description="HAMP" evidence="17">
    <location>
        <begin position="181"/>
        <end position="233"/>
    </location>
</feature>
<evidence type="ECO:0000256" key="7">
    <source>
        <dbReference type="ARBA" id="ARBA00022679"/>
    </source>
</evidence>
<comment type="subcellular location">
    <subcellularLocation>
        <location evidence="2">Cell inner membrane</location>
        <topology evidence="2">Multi-pass membrane protein</topology>
    </subcellularLocation>
</comment>
<dbReference type="InterPro" id="IPR050980">
    <property type="entry name" value="2C_sensor_his_kinase"/>
</dbReference>
<evidence type="ECO:0000256" key="3">
    <source>
        <dbReference type="ARBA" id="ARBA00012438"/>
    </source>
</evidence>
<evidence type="ECO:0000256" key="9">
    <source>
        <dbReference type="ARBA" id="ARBA00022741"/>
    </source>
</evidence>
<keyword evidence="19" id="KW-1185">Reference proteome</keyword>
<keyword evidence="12 15" id="KW-1133">Transmembrane helix</keyword>
<evidence type="ECO:0000256" key="8">
    <source>
        <dbReference type="ARBA" id="ARBA00022692"/>
    </source>
</evidence>
<accession>A0A512BM13</accession>
<feature type="transmembrane region" description="Helical" evidence="15">
    <location>
        <begin position="160"/>
        <end position="180"/>
    </location>
</feature>
<evidence type="ECO:0000256" key="10">
    <source>
        <dbReference type="ARBA" id="ARBA00022777"/>
    </source>
</evidence>
<dbReference type="PROSITE" id="PS50109">
    <property type="entry name" value="HIS_KIN"/>
    <property type="match status" value="1"/>
</dbReference>
<dbReference type="GO" id="GO:0005886">
    <property type="term" value="C:plasma membrane"/>
    <property type="evidence" value="ECO:0007669"/>
    <property type="project" value="UniProtKB-SubCell"/>
</dbReference>
<dbReference type="InterPro" id="IPR036890">
    <property type="entry name" value="HATPase_C_sf"/>
</dbReference>
<evidence type="ECO:0000256" key="2">
    <source>
        <dbReference type="ARBA" id="ARBA00004429"/>
    </source>
</evidence>
<dbReference type="EMBL" id="BJYU01000004">
    <property type="protein sequence ID" value="GEO12907.1"/>
    <property type="molecule type" value="Genomic_DNA"/>
</dbReference>
<name>A0A512BM13_9HYPH</name>
<keyword evidence="7" id="KW-0808">Transferase</keyword>
<evidence type="ECO:0000256" key="12">
    <source>
        <dbReference type="ARBA" id="ARBA00022989"/>
    </source>
</evidence>
<dbReference type="OrthoDB" id="9804645at2"/>
<keyword evidence="14 15" id="KW-0472">Membrane</keyword>
<gene>
    <name evidence="18" type="ORF">MAE02_06030</name>
</gene>
<dbReference type="AlphaFoldDB" id="A0A512BM13"/>
<evidence type="ECO:0000256" key="13">
    <source>
        <dbReference type="ARBA" id="ARBA00023012"/>
    </source>
</evidence>
<feature type="domain" description="Histidine kinase" evidence="16">
    <location>
        <begin position="241"/>
        <end position="439"/>
    </location>
</feature>
<dbReference type="EC" id="2.7.13.3" evidence="3"/>
<keyword evidence="11" id="KW-0067">ATP-binding</keyword>
<dbReference type="InterPro" id="IPR036097">
    <property type="entry name" value="HisK_dim/P_sf"/>
</dbReference>
<protein>
    <recommendedName>
        <fullName evidence="3">histidine kinase</fullName>
        <ecNumber evidence="3">2.7.13.3</ecNumber>
    </recommendedName>
</protein>
<dbReference type="SMART" id="SM00387">
    <property type="entry name" value="HATPase_c"/>
    <property type="match status" value="1"/>
</dbReference>
<dbReference type="Gene3D" id="3.30.565.10">
    <property type="entry name" value="Histidine kinase-like ATPase, C-terminal domain"/>
    <property type="match status" value="1"/>
</dbReference>
<keyword evidence="5" id="KW-0997">Cell inner membrane</keyword>
<sequence length="439" mass="48336">MNRIGWLRGLLHPPRTLRWRIFLILFAGLAVAHAFSFGVLFLERYMTAKTMMLGNLEKDVGISIALLDRLPANERQQWVPMLARENYRYELGSGLPGVPELSGLNTEVAETINEAAGRRFPVTVESIPGNPQRLQAHVTLSDGTPVTIDLKPKVMPLAVWLPYVLVAQLLLLILCTGLAVRLAIRPLLQLANAVEALDPSQKADRLEETGPKEVAYAATAFNAMRDRIAHYLEERVQILAAISHDLQTPITRMKLRAEMAEDSPEKDKLTSDLAEIERLVREGVTYARTAHGNSEKPARIDIGSFVESIVFDYQDTGKAVTSQETTDTVVVTRPHALRRIVTNLIDNALKFAGEAEVNVRRTPEGRTCITVLDHGPGIPEGQLEAVLQPFYRLEQSRNRNTGGTGLGLAIAHQLALAIGGSLHLRNRSEGGLVAEIVIG</sequence>
<dbReference type="PANTHER" id="PTHR44936:SF5">
    <property type="entry name" value="SENSOR HISTIDINE KINASE ENVZ"/>
    <property type="match status" value="1"/>
</dbReference>
<evidence type="ECO:0000313" key="18">
    <source>
        <dbReference type="EMBL" id="GEO12907.1"/>
    </source>
</evidence>
<dbReference type="Pfam" id="PF00512">
    <property type="entry name" value="HisKA"/>
    <property type="match status" value="1"/>
</dbReference>
<dbReference type="InterPro" id="IPR003661">
    <property type="entry name" value="HisK_dim/P_dom"/>
</dbReference>
<dbReference type="Gene3D" id="1.10.287.130">
    <property type="match status" value="1"/>
</dbReference>
<keyword evidence="10 18" id="KW-0418">Kinase</keyword>
<evidence type="ECO:0000256" key="4">
    <source>
        <dbReference type="ARBA" id="ARBA00022475"/>
    </source>
</evidence>
<evidence type="ECO:0000313" key="19">
    <source>
        <dbReference type="Proteomes" id="UP000321085"/>
    </source>
</evidence>
<dbReference type="InterPro" id="IPR004358">
    <property type="entry name" value="Sig_transdc_His_kin-like_C"/>
</dbReference>
<dbReference type="InterPro" id="IPR005467">
    <property type="entry name" value="His_kinase_dom"/>
</dbReference>
<evidence type="ECO:0000256" key="1">
    <source>
        <dbReference type="ARBA" id="ARBA00000085"/>
    </source>
</evidence>
<organism evidence="18 19">
    <name type="scientific">Microvirga aerophila</name>
    <dbReference type="NCBI Taxonomy" id="670291"/>
    <lineage>
        <taxon>Bacteria</taxon>
        <taxon>Pseudomonadati</taxon>
        <taxon>Pseudomonadota</taxon>
        <taxon>Alphaproteobacteria</taxon>
        <taxon>Hyphomicrobiales</taxon>
        <taxon>Methylobacteriaceae</taxon>
        <taxon>Microvirga</taxon>
    </lineage>
</organism>
<evidence type="ECO:0000259" key="17">
    <source>
        <dbReference type="PROSITE" id="PS50885"/>
    </source>
</evidence>
<proteinExistence type="predicted"/>
<dbReference type="PRINTS" id="PR00344">
    <property type="entry name" value="BCTRLSENSOR"/>
</dbReference>
<comment type="caution">
    <text evidence="18">The sequence shown here is derived from an EMBL/GenBank/DDBJ whole genome shotgun (WGS) entry which is preliminary data.</text>
</comment>
<dbReference type="GO" id="GO:0005524">
    <property type="term" value="F:ATP binding"/>
    <property type="evidence" value="ECO:0007669"/>
    <property type="project" value="UniProtKB-KW"/>
</dbReference>
<evidence type="ECO:0000256" key="14">
    <source>
        <dbReference type="ARBA" id="ARBA00023136"/>
    </source>
</evidence>
<evidence type="ECO:0000259" key="16">
    <source>
        <dbReference type="PROSITE" id="PS50109"/>
    </source>
</evidence>
<evidence type="ECO:0000256" key="6">
    <source>
        <dbReference type="ARBA" id="ARBA00022553"/>
    </source>
</evidence>
<evidence type="ECO:0000256" key="11">
    <source>
        <dbReference type="ARBA" id="ARBA00022840"/>
    </source>
</evidence>
<dbReference type="SUPFAM" id="SSF47384">
    <property type="entry name" value="Homodimeric domain of signal transducing histidine kinase"/>
    <property type="match status" value="1"/>
</dbReference>
<dbReference type="GO" id="GO:0000155">
    <property type="term" value="F:phosphorelay sensor kinase activity"/>
    <property type="evidence" value="ECO:0007669"/>
    <property type="project" value="InterPro"/>
</dbReference>
<feature type="transmembrane region" description="Helical" evidence="15">
    <location>
        <begin position="21"/>
        <end position="42"/>
    </location>
</feature>